<evidence type="ECO:0008006" key="6">
    <source>
        <dbReference type="Google" id="ProtNLM"/>
    </source>
</evidence>
<dbReference type="Proteomes" id="UP000268291">
    <property type="component" value="Unassembled WGS sequence"/>
</dbReference>
<dbReference type="Proteomes" id="UP000241203">
    <property type="component" value="Unassembled WGS sequence"/>
</dbReference>
<dbReference type="EMBL" id="RZGY01000001">
    <property type="protein sequence ID" value="RUQ87188.1"/>
    <property type="molecule type" value="Genomic_DNA"/>
</dbReference>
<evidence type="ECO:0000313" key="5">
    <source>
        <dbReference type="Proteomes" id="UP000268291"/>
    </source>
</evidence>
<reference evidence="3 5" key="2">
    <citation type="submission" date="2018-12" db="EMBL/GenBank/DDBJ databases">
        <authorList>
            <person name="hu s."/>
            <person name="Xu Y."/>
            <person name="Xu B."/>
            <person name="Li F."/>
        </authorList>
    </citation>
    <scope>NUCLEOTIDE SEQUENCE [LARGE SCALE GENOMIC DNA]</scope>
    <source>
        <strain evidence="3 5">KSW2-17</strain>
    </source>
</reference>
<evidence type="ECO:0000313" key="3">
    <source>
        <dbReference type="EMBL" id="RUQ87188.1"/>
    </source>
</evidence>
<proteinExistence type="predicted"/>
<protein>
    <recommendedName>
        <fullName evidence="6">Cell envelope-related Asp23 family protein</fullName>
    </recommendedName>
</protein>
<accession>A0A2P8GWE0</accession>
<dbReference type="EMBL" id="PYAU01000001">
    <property type="protein sequence ID" value="PSL38274.1"/>
    <property type="molecule type" value="Genomic_DNA"/>
</dbReference>
<gene>
    <name evidence="2" type="ORF">CLV49_1891</name>
    <name evidence="3" type="ORF">ELQ93_09765</name>
</gene>
<sequence length="211" mass="22836">MRDDQGAEAGPEEVLGGLDPEALDGHTVEELSDYLDAGRTPRNPDIENSPGCLIALDALGRLRSATWEMLEAEAVEDRERDDKWIKNVMDNISREARAGRDIPITSVDPDVHLSITEGSVRGLIRAAGDGVGGAIVGRVRLDGDVNVPGVPISIDVTASGVFGRNLLELAREMRVVIGDTLREHTELQVTSIDVTIQDVHTRRTASTEDPR</sequence>
<feature type="region of interest" description="Disordered" evidence="1">
    <location>
        <begin position="1"/>
        <end position="50"/>
    </location>
</feature>
<dbReference type="RefSeq" id="WP_106564993.1">
    <property type="nucleotide sequence ID" value="NZ_PYAU01000001.1"/>
</dbReference>
<dbReference type="OrthoDB" id="4953969at2"/>
<evidence type="ECO:0000313" key="2">
    <source>
        <dbReference type="EMBL" id="PSL38274.1"/>
    </source>
</evidence>
<comment type="caution">
    <text evidence="2">The sequence shown here is derived from an EMBL/GenBank/DDBJ whole genome shotgun (WGS) entry which is preliminary data.</text>
</comment>
<evidence type="ECO:0000313" key="4">
    <source>
        <dbReference type="Proteomes" id="UP000241203"/>
    </source>
</evidence>
<keyword evidence="5" id="KW-1185">Reference proteome</keyword>
<evidence type="ECO:0000256" key="1">
    <source>
        <dbReference type="SAM" id="MobiDB-lite"/>
    </source>
</evidence>
<reference evidence="2 4" key="1">
    <citation type="submission" date="2018-03" db="EMBL/GenBank/DDBJ databases">
        <title>Genomic Encyclopedia of Archaeal and Bacterial Type Strains, Phase II (KMG-II): from individual species to whole genera.</title>
        <authorList>
            <person name="Goeker M."/>
        </authorList>
    </citation>
    <scope>NUCLEOTIDE SEQUENCE [LARGE SCALE GENOMIC DNA]</scope>
    <source>
        <strain evidence="2 4">DSM 21548</strain>
    </source>
</reference>
<name>A0A2P8GWE0_9MICO</name>
<dbReference type="AlphaFoldDB" id="A0A2P8GWE0"/>
<organism evidence="2 4">
    <name type="scientific">Labedella gwakjiensis</name>
    <dbReference type="NCBI Taxonomy" id="390269"/>
    <lineage>
        <taxon>Bacteria</taxon>
        <taxon>Bacillati</taxon>
        <taxon>Actinomycetota</taxon>
        <taxon>Actinomycetes</taxon>
        <taxon>Micrococcales</taxon>
        <taxon>Microbacteriaceae</taxon>
        <taxon>Labedella</taxon>
    </lineage>
</organism>